<feature type="chain" id="PRO_5014905532" evidence="1">
    <location>
        <begin position="38"/>
        <end position="123"/>
    </location>
</feature>
<dbReference type="OrthoDB" id="9035609at2"/>
<keyword evidence="3" id="KW-1185">Reference proteome</keyword>
<protein>
    <submittedName>
        <fullName evidence="2">Uncharacterized protein</fullName>
    </submittedName>
</protein>
<accession>A0A2N7X248</accession>
<organism evidence="2 3">
    <name type="scientific">Trinickia symbiotica</name>
    <dbReference type="NCBI Taxonomy" id="863227"/>
    <lineage>
        <taxon>Bacteria</taxon>
        <taxon>Pseudomonadati</taxon>
        <taxon>Pseudomonadota</taxon>
        <taxon>Betaproteobacteria</taxon>
        <taxon>Burkholderiales</taxon>
        <taxon>Burkholderiaceae</taxon>
        <taxon>Trinickia</taxon>
    </lineage>
</organism>
<evidence type="ECO:0000313" key="2">
    <source>
        <dbReference type="EMBL" id="PMS35680.1"/>
    </source>
</evidence>
<dbReference type="STRING" id="863227.GCA_000373005_02961"/>
<name>A0A2N7X248_9BURK</name>
<reference evidence="2 3" key="1">
    <citation type="submission" date="2018-01" db="EMBL/GenBank/DDBJ databases">
        <title>Whole genome analyses suggest that Burkholderia sensu lato contains two further novel genera in the rhizoxinica-symbiotica group Mycetohabitans gen. nov., and Trinickia gen. nov.: implications for the evolution of diazotrophy and nodulation in the Burkholderiaceae.</title>
        <authorList>
            <person name="Estrada-de los Santos P."/>
            <person name="Palmer M."/>
            <person name="Chavez-Ramirez B."/>
            <person name="Beukes C."/>
            <person name="Steenkamp E.T."/>
            <person name="Hirsch A.M."/>
            <person name="Manyaka P."/>
            <person name="Maluk M."/>
            <person name="Lafos M."/>
            <person name="Crook M."/>
            <person name="Gross E."/>
            <person name="Simon M.F."/>
            <person name="Bueno dos Reis Junior F."/>
            <person name="Poole P.S."/>
            <person name="Venter S.N."/>
            <person name="James E.K."/>
        </authorList>
    </citation>
    <scope>NUCLEOTIDE SEQUENCE [LARGE SCALE GENOMIC DNA]</scope>
    <source>
        <strain evidence="2 3">JPY 581</strain>
    </source>
</reference>
<proteinExistence type="predicted"/>
<keyword evidence="1" id="KW-0732">Signal</keyword>
<dbReference type="RefSeq" id="WP_018441535.1">
    <property type="nucleotide sequence ID" value="NZ_KB890177.1"/>
</dbReference>
<evidence type="ECO:0000256" key="1">
    <source>
        <dbReference type="SAM" id="SignalP"/>
    </source>
</evidence>
<evidence type="ECO:0000313" key="3">
    <source>
        <dbReference type="Proteomes" id="UP000235777"/>
    </source>
</evidence>
<feature type="signal peptide" evidence="1">
    <location>
        <begin position="1"/>
        <end position="37"/>
    </location>
</feature>
<sequence length="123" mass="12477">MPSLPFIRLAKRAFATALALALQAALGTFVAPSAALAEGTGDTCAADARMPFAAACALDDSMLARQRGGHAGMVTIAALPDASPGANSVTLWDELARPAPAPIPMPVDTTGAVQSNAVNYTRK</sequence>
<comment type="caution">
    <text evidence="2">The sequence shown here is derived from an EMBL/GenBank/DDBJ whole genome shotgun (WGS) entry which is preliminary data.</text>
</comment>
<gene>
    <name evidence="2" type="ORF">C0Z20_17525</name>
</gene>
<dbReference type="AlphaFoldDB" id="A0A2N7X248"/>
<dbReference type="Proteomes" id="UP000235777">
    <property type="component" value="Unassembled WGS sequence"/>
</dbReference>
<dbReference type="EMBL" id="PNYC01000010">
    <property type="protein sequence ID" value="PMS35680.1"/>
    <property type="molecule type" value="Genomic_DNA"/>
</dbReference>